<dbReference type="Proteomes" id="UP000767446">
    <property type="component" value="Unassembled WGS sequence"/>
</dbReference>
<evidence type="ECO:0000313" key="2">
    <source>
        <dbReference type="Proteomes" id="UP000767446"/>
    </source>
</evidence>
<reference evidence="1" key="1">
    <citation type="submission" date="2021-02" db="EMBL/GenBank/DDBJ databases">
        <title>Metagenome analyses of Stigonema ocellatum DSM 106950, Chlorogloea purpurea SAG 13.99 and Gomphosphaeria aponina DSM 107014.</title>
        <authorList>
            <person name="Marter P."/>
            <person name="Huang S."/>
        </authorList>
    </citation>
    <scope>NUCLEOTIDE SEQUENCE</scope>
    <source>
        <strain evidence="1">JP213</strain>
    </source>
</reference>
<organism evidence="1 2">
    <name type="scientific">Gomphosphaeria aponina SAG 52.96 = DSM 107014</name>
    <dbReference type="NCBI Taxonomy" id="1521640"/>
    <lineage>
        <taxon>Bacteria</taxon>
        <taxon>Bacillati</taxon>
        <taxon>Cyanobacteriota</taxon>
        <taxon>Cyanophyceae</taxon>
        <taxon>Oscillatoriophycideae</taxon>
        <taxon>Chroococcales</taxon>
        <taxon>Gomphosphaeriaceae</taxon>
        <taxon>Gomphosphaeria</taxon>
    </lineage>
</organism>
<gene>
    <name evidence="1" type="ORF">DSM107014_04885</name>
</gene>
<sequence>MITKISRLTLIAGITLGLIVKTTPALANRNITCESQDGRYKFCRIDTRGGVRLERQLSSTRCSQGNTWGYDRDGIWVDDGCRAEFLVRDRNGAHHSNNNDGDDTAAIVGGAALAVGIIVGALAANSDEKNNNNNNSSDQSLTCASNDDRYQHCAANIRSGDRVALKRQLSSAGCWQGDTWGYDRDGIWVDNGCRGVFEIRR</sequence>
<evidence type="ECO:0000313" key="1">
    <source>
        <dbReference type="EMBL" id="MBR8827231.1"/>
    </source>
</evidence>
<accession>A0A941JRP8</accession>
<comment type="caution">
    <text evidence="1">The sequence shown here is derived from an EMBL/GenBank/DDBJ whole genome shotgun (WGS) entry which is preliminary data.</text>
</comment>
<proteinExistence type="predicted"/>
<name>A0A941JRP8_9CHRO</name>
<dbReference type="EMBL" id="JADQBC010000023">
    <property type="protein sequence ID" value="MBR8827231.1"/>
    <property type="molecule type" value="Genomic_DNA"/>
</dbReference>
<dbReference type="AlphaFoldDB" id="A0A941JRP8"/>
<dbReference type="Pfam" id="PF11218">
    <property type="entry name" value="DUF3011"/>
    <property type="match status" value="2"/>
</dbReference>
<dbReference type="InterPro" id="IPR021381">
    <property type="entry name" value="DUF3011"/>
</dbReference>
<protein>
    <submittedName>
        <fullName evidence="1">DUF3011 domain-containing protein</fullName>
    </submittedName>
</protein>